<reference evidence="1 2" key="1">
    <citation type="journal article" date="2019" name="Sci. Rep.">
        <title>Orb-weaving spider Araneus ventricosus genome elucidates the spidroin gene catalogue.</title>
        <authorList>
            <person name="Kono N."/>
            <person name="Nakamura H."/>
            <person name="Ohtoshi R."/>
            <person name="Moran D.A.P."/>
            <person name="Shinohara A."/>
            <person name="Yoshida Y."/>
            <person name="Fujiwara M."/>
            <person name="Mori M."/>
            <person name="Tomita M."/>
            <person name="Arakawa K."/>
        </authorList>
    </citation>
    <scope>NUCLEOTIDE SEQUENCE [LARGE SCALE GENOMIC DNA]</scope>
</reference>
<gene>
    <name evidence="1" type="ORF">AVEN_165688_1</name>
</gene>
<evidence type="ECO:0000313" key="1">
    <source>
        <dbReference type="EMBL" id="GBL98843.1"/>
    </source>
</evidence>
<accession>A0A4Y2C418</accession>
<dbReference type="Proteomes" id="UP000499080">
    <property type="component" value="Unassembled WGS sequence"/>
</dbReference>
<proteinExistence type="predicted"/>
<sequence>MECVGRLIPNGIGTLTITSHQSYIVKVQLVDKRPFVVAIGLAPQTSETVSKGQNALNQFIPILCHLSHMSPTEILMVRIRSTIKKRRTRGPEVEEGPK</sequence>
<name>A0A4Y2C418_ARAVE</name>
<protein>
    <submittedName>
        <fullName evidence="1">Uncharacterized protein</fullName>
    </submittedName>
</protein>
<dbReference type="EMBL" id="BGPR01000143">
    <property type="protein sequence ID" value="GBL98843.1"/>
    <property type="molecule type" value="Genomic_DNA"/>
</dbReference>
<keyword evidence="2" id="KW-1185">Reference proteome</keyword>
<evidence type="ECO:0000313" key="2">
    <source>
        <dbReference type="Proteomes" id="UP000499080"/>
    </source>
</evidence>
<dbReference type="AlphaFoldDB" id="A0A4Y2C418"/>
<organism evidence="1 2">
    <name type="scientific">Araneus ventricosus</name>
    <name type="common">Orbweaver spider</name>
    <name type="synonym">Epeira ventricosa</name>
    <dbReference type="NCBI Taxonomy" id="182803"/>
    <lineage>
        <taxon>Eukaryota</taxon>
        <taxon>Metazoa</taxon>
        <taxon>Ecdysozoa</taxon>
        <taxon>Arthropoda</taxon>
        <taxon>Chelicerata</taxon>
        <taxon>Arachnida</taxon>
        <taxon>Araneae</taxon>
        <taxon>Araneomorphae</taxon>
        <taxon>Entelegynae</taxon>
        <taxon>Araneoidea</taxon>
        <taxon>Araneidae</taxon>
        <taxon>Araneus</taxon>
    </lineage>
</organism>
<comment type="caution">
    <text evidence="1">The sequence shown here is derived from an EMBL/GenBank/DDBJ whole genome shotgun (WGS) entry which is preliminary data.</text>
</comment>